<organism evidence="1 2">
    <name type="scientific">Cohnella silvisoli</name>
    <dbReference type="NCBI Taxonomy" id="2873699"/>
    <lineage>
        <taxon>Bacteria</taxon>
        <taxon>Bacillati</taxon>
        <taxon>Bacillota</taxon>
        <taxon>Bacilli</taxon>
        <taxon>Bacillales</taxon>
        <taxon>Paenibacillaceae</taxon>
        <taxon>Cohnella</taxon>
    </lineage>
</organism>
<dbReference type="Proteomes" id="UP001493487">
    <property type="component" value="Unassembled WGS sequence"/>
</dbReference>
<accession>A0ABV1KQ04</accession>
<dbReference type="EMBL" id="JASKHM010000003">
    <property type="protein sequence ID" value="MEQ4482145.1"/>
    <property type="molecule type" value="Genomic_DNA"/>
</dbReference>
<evidence type="ECO:0000313" key="2">
    <source>
        <dbReference type="Proteomes" id="UP001493487"/>
    </source>
</evidence>
<protein>
    <submittedName>
        <fullName evidence="1">Uncharacterized protein</fullName>
    </submittedName>
</protein>
<keyword evidence="2" id="KW-1185">Reference proteome</keyword>
<name>A0ABV1KQ04_9BACL</name>
<dbReference type="RefSeq" id="WP_232185189.1">
    <property type="nucleotide sequence ID" value="NZ_JAIOAP010000004.1"/>
</dbReference>
<sequence>MALERKLIIKGGVGRALLDTSKLGCRFDLEPSERGWKMRIEGAGAELAESISRLVEEIHIFYYEDDMEQQHHKKWWLSDLNCPVLSYDPQGDILTIEVSERVGFTVDSSEHGKP</sequence>
<reference evidence="1 2" key="1">
    <citation type="journal article" date="2023" name="Genome Announc.">
        <title>Pan-Genome Analyses of the Genus Cohnella and Proposal of the Novel Species Cohnella silvisoli sp. nov., Isolated from Forest Soil.</title>
        <authorList>
            <person name="Wang C."/>
            <person name="Mao L."/>
            <person name="Bao G."/>
            <person name="Zhu H."/>
        </authorList>
    </citation>
    <scope>NUCLEOTIDE SEQUENCE [LARGE SCALE GENOMIC DNA]</scope>
    <source>
        <strain evidence="1 2">NL03-T5-1</strain>
    </source>
</reference>
<proteinExistence type="predicted"/>
<gene>
    <name evidence="1" type="ORF">QJS35_07020</name>
</gene>
<evidence type="ECO:0000313" key="1">
    <source>
        <dbReference type="EMBL" id="MEQ4482145.1"/>
    </source>
</evidence>
<comment type="caution">
    <text evidence="1">The sequence shown here is derived from an EMBL/GenBank/DDBJ whole genome shotgun (WGS) entry which is preliminary data.</text>
</comment>